<dbReference type="SMART" id="SM00861">
    <property type="entry name" value="Transket_pyr"/>
    <property type="match status" value="1"/>
</dbReference>
<sequence>MARKLSMKMAINEALDQEMTRDPSVIVLGEDIVGGAGADGEKDAWGGVLGVTKGLYAKHGDRLLDTPLSESAYVGAAIGAAACGMRPVAELMFIDFMGVCFDQIFNQAAKFRYMFGGKAETPVVIRAMVGAGFRAAAQHSQMLTPIFTHIPGLKVVCPSTPYDTKGLLIQAIRDNDPVIFCEHKNLYGFEGEVPENSYAIPFGEANIVRDGKDVSIVTYGLMVHRALEAAATLAKEGIEAEVVDLRSLSPLDIDTVLETVENTGRLVVVDEASPRCNIATDISAQVSQQAFGALKAGIQMVAPPHTPVPFSPILEDLYIPSAAQIVEAARKTMNGKGGAH</sequence>
<dbReference type="Gene3D" id="3.40.50.920">
    <property type="match status" value="1"/>
</dbReference>
<dbReference type="InterPro" id="IPR033248">
    <property type="entry name" value="Transketolase_C"/>
</dbReference>
<proteinExistence type="predicted"/>
<dbReference type="FunFam" id="3.40.50.970:FF:000001">
    <property type="entry name" value="Pyruvate dehydrogenase E1 beta subunit"/>
    <property type="match status" value="1"/>
</dbReference>
<comment type="caution">
    <text evidence="3">The sequence shown here is derived from an EMBL/GenBank/DDBJ whole genome shotgun (WGS) entry which is preliminary data.</text>
</comment>
<dbReference type="OrthoDB" id="9780894at2"/>
<accession>A0A158IH49</accession>
<reference evidence="3" key="1">
    <citation type="submission" date="2016-01" db="EMBL/GenBank/DDBJ databases">
        <authorList>
            <person name="Peeters C."/>
        </authorList>
    </citation>
    <scope>NUCLEOTIDE SEQUENCE [LARGE SCALE GENOMIC DNA]</scope>
    <source>
        <strain evidence="3">LMG 22940</strain>
    </source>
</reference>
<evidence type="ECO:0000313" key="3">
    <source>
        <dbReference type="EMBL" id="SAL55866.1"/>
    </source>
</evidence>
<dbReference type="RefSeq" id="WP_087644845.1">
    <property type="nucleotide sequence ID" value="NZ_FCON02000024.1"/>
</dbReference>
<dbReference type="Pfam" id="PF02779">
    <property type="entry name" value="Transket_pyr"/>
    <property type="match status" value="1"/>
</dbReference>
<dbReference type="InterPro" id="IPR029061">
    <property type="entry name" value="THDP-binding"/>
</dbReference>
<evidence type="ECO:0000313" key="4">
    <source>
        <dbReference type="Proteomes" id="UP000054770"/>
    </source>
</evidence>
<dbReference type="CDD" id="cd07036">
    <property type="entry name" value="TPP_PYR_E1-PDHc-beta_like"/>
    <property type="match status" value="1"/>
</dbReference>
<dbReference type="InterPro" id="IPR009014">
    <property type="entry name" value="Transketo_C/PFOR_II"/>
</dbReference>
<keyword evidence="1" id="KW-0560">Oxidoreductase</keyword>
<dbReference type="Gene3D" id="3.40.50.970">
    <property type="match status" value="1"/>
</dbReference>
<dbReference type="AlphaFoldDB" id="A0A158IH49"/>
<organism evidence="3 4">
    <name type="scientific">Caballeronia choica</name>
    <dbReference type="NCBI Taxonomy" id="326476"/>
    <lineage>
        <taxon>Bacteria</taxon>
        <taxon>Pseudomonadati</taxon>
        <taxon>Pseudomonadota</taxon>
        <taxon>Betaproteobacteria</taxon>
        <taxon>Burkholderiales</taxon>
        <taxon>Burkholderiaceae</taxon>
        <taxon>Caballeronia</taxon>
    </lineage>
</organism>
<dbReference type="SUPFAM" id="SSF52518">
    <property type="entry name" value="Thiamin diphosphate-binding fold (THDP-binding)"/>
    <property type="match status" value="1"/>
</dbReference>
<dbReference type="NCBIfam" id="NF006667">
    <property type="entry name" value="PRK09212.1"/>
    <property type="match status" value="1"/>
</dbReference>
<dbReference type="FunFam" id="3.40.50.920:FF:000001">
    <property type="entry name" value="Pyruvate dehydrogenase E1 beta subunit"/>
    <property type="match status" value="1"/>
</dbReference>
<dbReference type="GO" id="GO:0016491">
    <property type="term" value="F:oxidoreductase activity"/>
    <property type="evidence" value="ECO:0007669"/>
    <property type="project" value="UniProtKB-KW"/>
</dbReference>
<dbReference type="PANTHER" id="PTHR43257:SF3">
    <property type="entry name" value="ACETOIN:2,6-DICHLOROPHENOLINDOPHENOL OXIDOREDUCTASE SUBUNIT BETA"/>
    <property type="match status" value="1"/>
</dbReference>
<dbReference type="Proteomes" id="UP000054770">
    <property type="component" value="Unassembled WGS sequence"/>
</dbReference>
<evidence type="ECO:0000256" key="1">
    <source>
        <dbReference type="ARBA" id="ARBA00023002"/>
    </source>
</evidence>
<keyword evidence="4" id="KW-1185">Reference proteome</keyword>
<dbReference type="PANTHER" id="PTHR43257">
    <property type="entry name" value="PYRUVATE DEHYDROGENASE E1 COMPONENT BETA SUBUNIT"/>
    <property type="match status" value="1"/>
</dbReference>
<name>A0A158IH49_9BURK</name>
<dbReference type="InterPro" id="IPR005475">
    <property type="entry name" value="Transketolase-like_Pyr-bd"/>
</dbReference>
<gene>
    <name evidence="3" type="ORF">AWB68_02692</name>
</gene>
<dbReference type="SUPFAM" id="SSF52922">
    <property type="entry name" value="TK C-terminal domain-like"/>
    <property type="match status" value="1"/>
</dbReference>
<dbReference type="EMBL" id="FCON02000024">
    <property type="protein sequence ID" value="SAL55866.1"/>
    <property type="molecule type" value="Genomic_DNA"/>
</dbReference>
<dbReference type="Pfam" id="PF02780">
    <property type="entry name" value="Transketolase_C"/>
    <property type="match status" value="1"/>
</dbReference>
<protein>
    <submittedName>
        <fullName evidence="3">Transketolase, central region</fullName>
    </submittedName>
</protein>
<evidence type="ECO:0000259" key="2">
    <source>
        <dbReference type="SMART" id="SM00861"/>
    </source>
</evidence>
<feature type="domain" description="Transketolase-like pyrimidine-binding" evidence="2">
    <location>
        <begin position="5"/>
        <end position="189"/>
    </location>
</feature>